<dbReference type="AlphaFoldDB" id="A0A9D2LYA0"/>
<dbReference type="InterPro" id="IPR044068">
    <property type="entry name" value="CB"/>
</dbReference>
<accession>A0A9D2LYA0</accession>
<evidence type="ECO:0000313" key="7">
    <source>
        <dbReference type="EMBL" id="HJB37587.1"/>
    </source>
</evidence>
<dbReference type="PANTHER" id="PTHR30349:SF64">
    <property type="entry name" value="PROPHAGE INTEGRASE INTD-RELATED"/>
    <property type="match status" value="1"/>
</dbReference>
<dbReference type="GO" id="GO:0003677">
    <property type="term" value="F:DNA binding"/>
    <property type="evidence" value="ECO:0007669"/>
    <property type="project" value="UniProtKB-UniRule"/>
</dbReference>
<dbReference type="PROSITE" id="PS51898">
    <property type="entry name" value="TYR_RECOMBINASE"/>
    <property type="match status" value="1"/>
</dbReference>
<dbReference type="Pfam" id="PF00589">
    <property type="entry name" value="Phage_integrase"/>
    <property type="match status" value="1"/>
</dbReference>
<keyword evidence="3" id="KW-0233">DNA recombination</keyword>
<evidence type="ECO:0000259" key="6">
    <source>
        <dbReference type="PROSITE" id="PS51900"/>
    </source>
</evidence>
<dbReference type="InterPro" id="IPR010998">
    <property type="entry name" value="Integrase_recombinase_N"/>
</dbReference>
<dbReference type="GO" id="GO:0006310">
    <property type="term" value="P:DNA recombination"/>
    <property type="evidence" value="ECO:0007669"/>
    <property type="project" value="UniProtKB-KW"/>
</dbReference>
<reference evidence="7" key="2">
    <citation type="submission" date="2021-04" db="EMBL/GenBank/DDBJ databases">
        <authorList>
            <person name="Gilroy R."/>
        </authorList>
    </citation>
    <scope>NUCLEOTIDE SEQUENCE</scope>
    <source>
        <strain evidence="7">ChiBcolR8-3208</strain>
    </source>
</reference>
<proteinExistence type="inferred from homology"/>
<feature type="domain" description="Core-binding (CB)" evidence="6">
    <location>
        <begin position="1"/>
        <end position="41"/>
    </location>
</feature>
<evidence type="ECO:0000256" key="1">
    <source>
        <dbReference type="ARBA" id="ARBA00008857"/>
    </source>
</evidence>
<dbReference type="InterPro" id="IPR011010">
    <property type="entry name" value="DNA_brk_join_enz"/>
</dbReference>
<dbReference type="Gene3D" id="1.10.443.10">
    <property type="entry name" value="Intergrase catalytic core"/>
    <property type="match status" value="1"/>
</dbReference>
<evidence type="ECO:0000256" key="4">
    <source>
        <dbReference type="PROSITE-ProRule" id="PRU01248"/>
    </source>
</evidence>
<dbReference type="GO" id="GO:0015074">
    <property type="term" value="P:DNA integration"/>
    <property type="evidence" value="ECO:0007669"/>
    <property type="project" value="InterPro"/>
</dbReference>
<dbReference type="InterPro" id="IPR013762">
    <property type="entry name" value="Integrase-like_cat_sf"/>
</dbReference>
<dbReference type="Gene3D" id="1.10.150.130">
    <property type="match status" value="1"/>
</dbReference>
<gene>
    <name evidence="7" type="ORF">H9942_05915</name>
</gene>
<dbReference type="SUPFAM" id="SSF56349">
    <property type="entry name" value="DNA breaking-rejoining enzymes"/>
    <property type="match status" value="1"/>
</dbReference>
<dbReference type="PROSITE" id="PS51900">
    <property type="entry name" value="CB"/>
    <property type="match status" value="1"/>
</dbReference>
<evidence type="ECO:0000256" key="2">
    <source>
        <dbReference type="ARBA" id="ARBA00023125"/>
    </source>
</evidence>
<evidence type="ECO:0000256" key="3">
    <source>
        <dbReference type="ARBA" id="ARBA00023172"/>
    </source>
</evidence>
<dbReference type="InterPro" id="IPR002104">
    <property type="entry name" value="Integrase_catalytic"/>
</dbReference>
<comment type="caution">
    <text evidence="7">The sequence shown here is derived from an EMBL/GenBank/DDBJ whole genome shotgun (WGS) entry which is preliminary data.</text>
</comment>
<keyword evidence="2 4" id="KW-0238">DNA-binding</keyword>
<protein>
    <submittedName>
        <fullName evidence="7">Site-specific integrase</fullName>
    </submittedName>
</protein>
<reference evidence="7" key="1">
    <citation type="journal article" date="2021" name="PeerJ">
        <title>Extensive microbial diversity within the chicken gut microbiome revealed by metagenomics and culture.</title>
        <authorList>
            <person name="Gilroy R."/>
            <person name="Ravi A."/>
            <person name="Getino M."/>
            <person name="Pursley I."/>
            <person name="Horton D.L."/>
            <person name="Alikhan N.F."/>
            <person name="Baker D."/>
            <person name="Gharbi K."/>
            <person name="Hall N."/>
            <person name="Watson M."/>
            <person name="Adriaenssens E.M."/>
            <person name="Foster-Nyarko E."/>
            <person name="Jarju S."/>
            <person name="Secka A."/>
            <person name="Antonio M."/>
            <person name="Oren A."/>
            <person name="Chaudhuri R.R."/>
            <person name="La Ragione R."/>
            <person name="Hildebrand F."/>
            <person name="Pallen M.J."/>
        </authorList>
    </citation>
    <scope>NUCLEOTIDE SEQUENCE</scope>
    <source>
        <strain evidence="7">ChiBcolR8-3208</strain>
    </source>
</reference>
<feature type="domain" description="Tyr recombinase" evidence="5">
    <location>
        <begin position="75"/>
        <end position="290"/>
    </location>
</feature>
<dbReference type="Proteomes" id="UP000824214">
    <property type="component" value="Unassembled WGS sequence"/>
</dbReference>
<dbReference type="InterPro" id="IPR050090">
    <property type="entry name" value="Tyrosine_recombinase_XerCD"/>
</dbReference>
<dbReference type="CDD" id="cd01189">
    <property type="entry name" value="INT_ICEBs1_C_like"/>
    <property type="match status" value="1"/>
</dbReference>
<organism evidence="7 8">
    <name type="scientific">Candidatus Acutalibacter ornithocaccae</name>
    <dbReference type="NCBI Taxonomy" id="2838416"/>
    <lineage>
        <taxon>Bacteria</taxon>
        <taxon>Bacillati</taxon>
        <taxon>Bacillota</taxon>
        <taxon>Clostridia</taxon>
        <taxon>Eubacteriales</taxon>
        <taxon>Acutalibacteraceae</taxon>
        <taxon>Acutalibacter</taxon>
    </lineage>
</organism>
<comment type="similarity">
    <text evidence="1">Belongs to the 'phage' integrase family.</text>
</comment>
<dbReference type="PANTHER" id="PTHR30349">
    <property type="entry name" value="PHAGE INTEGRASE-RELATED"/>
    <property type="match status" value="1"/>
</dbReference>
<name>A0A9D2LYA0_9FIRM</name>
<evidence type="ECO:0000313" key="8">
    <source>
        <dbReference type="Proteomes" id="UP000824214"/>
    </source>
</evidence>
<dbReference type="EMBL" id="DWXZ01000125">
    <property type="protein sequence ID" value="HJB37587.1"/>
    <property type="molecule type" value="Genomic_DNA"/>
</dbReference>
<sequence>MGDITAADLKSVLNHWMEQGYAYTTVKKVHILLNEYFRYLTEEGFIQKNPMQSVPMMKKSNFFAAQDKECVPEQEAVTVFTPAEISKFKWEAFSTFANGKRKYQQAAAYILMLNTGLRTGELLGLLNSDIDLQKRVLHLERGVKEVWRRDGLQAEPGRDVKVGKLKSATSKRTVPLNDTAIAMIQDLRKEAYFGENTPLVPDEHGDYTRPVNFRKRYYRILAAAGIEKKGLHSLRHTFASSLVNGINQEDGTIKSLTPRQVADLLGHSTSQITELYYVKKDTSRLSGITNDFNL</sequence>
<evidence type="ECO:0000259" key="5">
    <source>
        <dbReference type="PROSITE" id="PS51898"/>
    </source>
</evidence>